<organism evidence="5 6">
    <name type="scientific">Pyrrhoderma noxium</name>
    <dbReference type="NCBI Taxonomy" id="2282107"/>
    <lineage>
        <taxon>Eukaryota</taxon>
        <taxon>Fungi</taxon>
        <taxon>Dikarya</taxon>
        <taxon>Basidiomycota</taxon>
        <taxon>Agaricomycotina</taxon>
        <taxon>Agaricomycetes</taxon>
        <taxon>Hymenochaetales</taxon>
        <taxon>Hymenochaetaceae</taxon>
        <taxon>Pyrrhoderma</taxon>
    </lineage>
</organism>
<dbReference type="PROSITE" id="PS00122">
    <property type="entry name" value="CARBOXYLESTERASE_B_1"/>
    <property type="match status" value="1"/>
</dbReference>
<dbReference type="InterPro" id="IPR019826">
    <property type="entry name" value="Carboxylesterase_B_AS"/>
</dbReference>
<dbReference type="InParanoid" id="A0A286UA75"/>
<dbReference type="AlphaFoldDB" id="A0A286UA75"/>
<sequence length="559" mass="60564">MFLKRFSTLAVQVSLVCYCSGIEAFGASRTQQPTISLDYGSFQGTITGNLSLFLGIPFAQAPIGDLRFLPPQPPLTLEGVQNASTYGPVCPQSLAVLQNTSTMSVPGDISISEDCLSINVIKPLNVPDGEKLPVIFWIFGGGFETGGPSLYPGNTIVERSIALEEPIIYVSANYRLNAFGFLPGKEVLDSGNTNIGIRDQRFALEWVHDNIEKFGGDPSKVTIWGQSAGSISVALQLVLNDGDPEGLFRAAVMESGSLYDPKLDILGSQQFYDELVDLTGCSSSSNTLGCLRNVSMDTIVDAVEQMHKESSYSGLSTTWSPRIDGLILKSDPVPILKQGLYAKVPIVIGDVDDEGTRFSLAQSNITTSDEFLQYVKDNYLPNISQEDLLAIGEAYPDDPTQGSPFDTGSSNVVYPEFKRLAAFQGDLVQHAPRRFLLGTVSKTQDAWSYLYKRGKGTPKLGSSHGSDIPEFYSTNSTSDFIGTDILINFANSLNPTIPSNPISLLTQSELSWKRWNSSGTAPPLLTFLDPAPEISITNDTFRKDAIDLLNSIAVKLQGS</sequence>
<dbReference type="Pfam" id="PF00135">
    <property type="entry name" value="COesterase"/>
    <property type="match status" value="1"/>
</dbReference>
<dbReference type="EMBL" id="NBII01000008">
    <property type="protein sequence ID" value="PAV16481.1"/>
    <property type="molecule type" value="Genomic_DNA"/>
</dbReference>
<feature type="signal peptide" evidence="3">
    <location>
        <begin position="1"/>
        <end position="21"/>
    </location>
</feature>
<feature type="chain" id="PRO_5013425626" description="Carboxylic ester hydrolase" evidence="3">
    <location>
        <begin position="22"/>
        <end position="559"/>
    </location>
</feature>
<dbReference type="OrthoDB" id="408631at2759"/>
<keyword evidence="3" id="KW-0732">Signal</keyword>
<dbReference type="SUPFAM" id="SSF53474">
    <property type="entry name" value="alpha/beta-Hydrolases"/>
    <property type="match status" value="1"/>
</dbReference>
<evidence type="ECO:0000259" key="4">
    <source>
        <dbReference type="Pfam" id="PF00135"/>
    </source>
</evidence>
<dbReference type="InterPro" id="IPR029058">
    <property type="entry name" value="AB_hydrolase_fold"/>
</dbReference>
<feature type="domain" description="Carboxylesterase type B" evidence="4">
    <location>
        <begin position="32"/>
        <end position="475"/>
    </location>
</feature>
<dbReference type="InterPro" id="IPR050309">
    <property type="entry name" value="Type-B_Carboxylest/Lipase"/>
</dbReference>
<dbReference type="STRING" id="2282107.A0A286UA75"/>
<reference evidence="5 6" key="1">
    <citation type="journal article" date="2017" name="Mol. Ecol.">
        <title>Comparative and population genomic landscape of Phellinus noxius: A hypervariable fungus causing root rot in trees.</title>
        <authorList>
            <person name="Chung C.L."/>
            <person name="Lee T.J."/>
            <person name="Akiba M."/>
            <person name="Lee H.H."/>
            <person name="Kuo T.H."/>
            <person name="Liu D."/>
            <person name="Ke H.M."/>
            <person name="Yokoi T."/>
            <person name="Roa M.B."/>
            <person name="Lu M.J."/>
            <person name="Chang Y.Y."/>
            <person name="Ann P.J."/>
            <person name="Tsai J.N."/>
            <person name="Chen C.Y."/>
            <person name="Tzean S.S."/>
            <person name="Ota Y."/>
            <person name="Hattori T."/>
            <person name="Sahashi N."/>
            <person name="Liou R.F."/>
            <person name="Kikuchi T."/>
            <person name="Tsai I.J."/>
        </authorList>
    </citation>
    <scope>NUCLEOTIDE SEQUENCE [LARGE SCALE GENOMIC DNA]</scope>
    <source>
        <strain evidence="5 6">FFPRI411160</strain>
    </source>
</reference>
<comment type="similarity">
    <text evidence="1 3">Belongs to the type-B carboxylesterase/lipase family.</text>
</comment>
<dbReference type="Proteomes" id="UP000217199">
    <property type="component" value="Unassembled WGS sequence"/>
</dbReference>
<proteinExistence type="inferred from homology"/>
<protein>
    <recommendedName>
        <fullName evidence="3">Carboxylic ester hydrolase</fullName>
        <ecNumber evidence="3">3.1.1.-</ecNumber>
    </recommendedName>
</protein>
<keyword evidence="6" id="KW-1185">Reference proteome</keyword>
<evidence type="ECO:0000256" key="1">
    <source>
        <dbReference type="ARBA" id="ARBA00005964"/>
    </source>
</evidence>
<dbReference type="GO" id="GO:0016787">
    <property type="term" value="F:hydrolase activity"/>
    <property type="evidence" value="ECO:0007669"/>
    <property type="project" value="UniProtKB-KW"/>
</dbReference>
<evidence type="ECO:0000256" key="2">
    <source>
        <dbReference type="ARBA" id="ARBA00022801"/>
    </source>
</evidence>
<evidence type="ECO:0000313" key="6">
    <source>
        <dbReference type="Proteomes" id="UP000217199"/>
    </source>
</evidence>
<dbReference type="EC" id="3.1.1.-" evidence="3"/>
<dbReference type="InterPro" id="IPR002018">
    <property type="entry name" value="CarbesteraseB"/>
</dbReference>
<name>A0A286UA75_9AGAM</name>
<gene>
    <name evidence="5" type="ORF">PNOK_0810100</name>
</gene>
<accession>A0A286UA75</accession>
<keyword evidence="2 3" id="KW-0378">Hydrolase</keyword>
<dbReference type="Gene3D" id="3.40.50.1820">
    <property type="entry name" value="alpha/beta hydrolase"/>
    <property type="match status" value="1"/>
</dbReference>
<comment type="caution">
    <text evidence="5">The sequence shown here is derived from an EMBL/GenBank/DDBJ whole genome shotgun (WGS) entry which is preliminary data.</text>
</comment>
<evidence type="ECO:0000313" key="5">
    <source>
        <dbReference type="EMBL" id="PAV16481.1"/>
    </source>
</evidence>
<dbReference type="PANTHER" id="PTHR11559">
    <property type="entry name" value="CARBOXYLESTERASE"/>
    <property type="match status" value="1"/>
</dbReference>
<evidence type="ECO:0000256" key="3">
    <source>
        <dbReference type="RuleBase" id="RU361235"/>
    </source>
</evidence>